<dbReference type="Gene3D" id="3.40.640.10">
    <property type="entry name" value="Type I PLP-dependent aspartate aminotransferase-like (Major domain)"/>
    <property type="match status" value="1"/>
</dbReference>
<dbReference type="Pfam" id="PF00155">
    <property type="entry name" value="Aminotran_1_2"/>
    <property type="match status" value="1"/>
</dbReference>
<dbReference type="Proteomes" id="UP000078595">
    <property type="component" value="Chromosome 11"/>
</dbReference>
<organism evidence="3">
    <name type="scientific">Kwoniella dejecticola CBS 10117</name>
    <dbReference type="NCBI Taxonomy" id="1296121"/>
    <lineage>
        <taxon>Eukaryota</taxon>
        <taxon>Fungi</taxon>
        <taxon>Dikarya</taxon>
        <taxon>Basidiomycota</taxon>
        <taxon>Agaricomycotina</taxon>
        <taxon>Tremellomycetes</taxon>
        <taxon>Tremellales</taxon>
        <taxon>Cryptococcaceae</taxon>
        <taxon>Kwoniella</taxon>
    </lineage>
</organism>
<dbReference type="InterPro" id="IPR004839">
    <property type="entry name" value="Aminotransferase_I/II_large"/>
</dbReference>
<dbReference type="InterPro" id="IPR015421">
    <property type="entry name" value="PyrdxlP-dep_Trfase_major"/>
</dbReference>
<dbReference type="KEGG" id="kdj:28971047"/>
<dbReference type="PANTHER" id="PTHR43795">
    <property type="entry name" value="BIFUNCTIONAL ASPARTATE AMINOTRANSFERASE AND GLUTAMATE/ASPARTATE-PREPHENATE AMINOTRANSFERASE-RELATED"/>
    <property type="match status" value="1"/>
</dbReference>
<reference evidence="3" key="1">
    <citation type="submission" date="2013-07" db="EMBL/GenBank/DDBJ databases">
        <title>The Genome Sequence of Cryptococcus dejecticola CBS10117.</title>
        <authorList>
            <consortium name="The Broad Institute Genome Sequencing Platform"/>
            <person name="Cuomo C."/>
            <person name="Litvintseva A."/>
            <person name="Chen Y."/>
            <person name="Heitman J."/>
            <person name="Sun S."/>
            <person name="Springer D."/>
            <person name="Dromer F."/>
            <person name="Young S.K."/>
            <person name="Zeng Q."/>
            <person name="Gargeya S."/>
            <person name="Fitzgerald M."/>
            <person name="Abouelleil A."/>
            <person name="Alvarado L."/>
            <person name="Berlin A.M."/>
            <person name="Chapman S.B."/>
            <person name="Dewar J."/>
            <person name="Goldberg J."/>
            <person name="Griggs A."/>
            <person name="Gujja S."/>
            <person name="Hansen M."/>
            <person name="Howarth C."/>
            <person name="Imamovic A."/>
            <person name="Larimer J."/>
            <person name="McCowan C."/>
            <person name="Murphy C."/>
            <person name="Pearson M."/>
            <person name="Priest M."/>
            <person name="Roberts A."/>
            <person name="Saif S."/>
            <person name="Shea T."/>
            <person name="Sykes S."/>
            <person name="Wortman J."/>
            <person name="Nusbaum C."/>
            <person name="Birren B."/>
        </authorList>
    </citation>
    <scope>NUCLEOTIDE SEQUENCE [LARGE SCALE GENOMIC DNA]</scope>
    <source>
        <strain evidence="3">CBS 10117</strain>
    </source>
</reference>
<dbReference type="GO" id="GO:0006520">
    <property type="term" value="P:amino acid metabolic process"/>
    <property type="evidence" value="ECO:0007669"/>
    <property type="project" value="TreeGrafter"/>
</dbReference>
<reference evidence="4" key="3">
    <citation type="submission" date="2024-02" db="EMBL/GenBank/DDBJ databases">
        <title>Comparative genomics of Cryptococcus and Kwoniella reveals pathogenesis evolution and contrasting modes of karyotype evolution via chromosome fusion or intercentromeric recombination.</title>
        <authorList>
            <person name="Coelho M.A."/>
            <person name="David-Palma M."/>
            <person name="Shea T."/>
            <person name="Bowers K."/>
            <person name="McGinley-Smith S."/>
            <person name="Mohammad A.W."/>
            <person name="Gnirke A."/>
            <person name="Yurkov A.M."/>
            <person name="Nowrousian M."/>
            <person name="Sun S."/>
            <person name="Cuomo C.A."/>
            <person name="Heitman J."/>
        </authorList>
    </citation>
    <scope>NUCLEOTIDE SEQUENCE</scope>
    <source>
        <strain evidence="4">CBS 10117</strain>
    </source>
</reference>
<dbReference type="STRING" id="1296121.A0A1A5ZXP8"/>
<evidence type="ECO:0000313" key="4">
    <source>
        <dbReference type="EMBL" id="WWC65704.1"/>
    </source>
</evidence>
<dbReference type="EMBL" id="CP144540">
    <property type="protein sequence ID" value="WWC65704.1"/>
    <property type="molecule type" value="Genomic_DNA"/>
</dbReference>
<dbReference type="EMBL" id="KI894035">
    <property type="protein sequence ID" value="OBR82586.1"/>
    <property type="molecule type" value="Genomic_DNA"/>
</dbReference>
<keyword evidence="1" id="KW-0663">Pyridoxal phosphate</keyword>
<evidence type="ECO:0000313" key="3">
    <source>
        <dbReference type="EMBL" id="OBR82586.1"/>
    </source>
</evidence>
<accession>A0A1A5ZXP8</accession>
<dbReference type="PRINTS" id="PR00753">
    <property type="entry name" value="ACCSYNTHASE"/>
</dbReference>
<dbReference type="Gene3D" id="3.90.1150.10">
    <property type="entry name" value="Aspartate Aminotransferase, domain 1"/>
    <property type="match status" value="1"/>
</dbReference>
<dbReference type="PANTHER" id="PTHR43795:SF39">
    <property type="entry name" value="AMINOTRANSFERASE CLASS I_CLASSII DOMAIN-CONTAINING PROTEIN"/>
    <property type="match status" value="1"/>
</dbReference>
<dbReference type="AlphaFoldDB" id="A0A1A5ZXP8"/>
<keyword evidence="5" id="KW-1185">Reference proteome</keyword>
<evidence type="ECO:0000313" key="5">
    <source>
        <dbReference type="Proteomes" id="UP000078595"/>
    </source>
</evidence>
<evidence type="ECO:0000259" key="2">
    <source>
        <dbReference type="Pfam" id="PF00155"/>
    </source>
</evidence>
<dbReference type="InterPro" id="IPR015422">
    <property type="entry name" value="PyrdxlP-dep_Trfase_small"/>
</dbReference>
<gene>
    <name evidence="3" type="ORF">I303_07348</name>
    <name evidence="4" type="ORF">I303_108325</name>
</gene>
<sequence length="316" mass="35775">MRRGRWSPAVNDDYVRDIKYPAQAQLVLAHIPPDVDPLSIDVIPFLQERLESSAKEGVHVKVVILCNPHNPIPRCHPRETIEGYISLARQYDVHLIVDEVFAYSVFPTKDNPTSQEFISVLSLPSARQLDVVDRIHVLGGPTKDLGCSGLKAALLVRENTKLREHVKTSMMATPISGVTDALLSELLGDEARLSKLLEKSKRWLSRNMDLCARWARFHGLPYIGANAGVYFILDLSPIALKFEQKLDDKGIKFLMERMIKQGVHINPTTLDADPLPCSFRFIFTQKWDTLKLALRRLEAAFELDACEVEDHNEDQE</sequence>
<dbReference type="VEuPathDB" id="FungiDB:I303_07348"/>
<dbReference type="GO" id="GO:0008483">
    <property type="term" value="F:transaminase activity"/>
    <property type="evidence" value="ECO:0007669"/>
    <property type="project" value="TreeGrafter"/>
</dbReference>
<proteinExistence type="predicted"/>
<protein>
    <recommendedName>
        <fullName evidence="2">Aminotransferase class I/classII large domain-containing protein</fullName>
    </recommendedName>
</protein>
<dbReference type="RefSeq" id="XP_018260428.1">
    <property type="nucleotide sequence ID" value="XM_018410618.1"/>
</dbReference>
<dbReference type="InterPro" id="IPR050478">
    <property type="entry name" value="Ethylene_sulfur-biosynth"/>
</dbReference>
<reference evidence="4" key="2">
    <citation type="submission" date="2013-07" db="EMBL/GenBank/DDBJ databases">
        <authorList>
            <consortium name="The Broad Institute Genome Sequencing Platform"/>
            <person name="Cuomo C."/>
            <person name="Litvintseva A."/>
            <person name="Chen Y."/>
            <person name="Heitman J."/>
            <person name="Sun S."/>
            <person name="Springer D."/>
            <person name="Dromer F."/>
            <person name="Young S.K."/>
            <person name="Zeng Q."/>
            <person name="Gargeya S."/>
            <person name="Fitzgerald M."/>
            <person name="Abouelleil A."/>
            <person name="Alvarado L."/>
            <person name="Berlin A.M."/>
            <person name="Chapman S.B."/>
            <person name="Dewar J."/>
            <person name="Goldberg J."/>
            <person name="Griggs A."/>
            <person name="Gujja S."/>
            <person name="Hansen M."/>
            <person name="Howarth C."/>
            <person name="Imamovic A."/>
            <person name="Larimer J."/>
            <person name="McCowan C."/>
            <person name="Murphy C."/>
            <person name="Pearson M."/>
            <person name="Priest M."/>
            <person name="Roberts A."/>
            <person name="Saif S."/>
            <person name="Shea T."/>
            <person name="Sykes S."/>
            <person name="Wortman J."/>
            <person name="Nusbaum C."/>
            <person name="Birren B."/>
        </authorList>
    </citation>
    <scope>NUCLEOTIDE SEQUENCE</scope>
    <source>
        <strain evidence="4">CBS 10117</strain>
    </source>
</reference>
<dbReference type="OrthoDB" id="7042322at2759"/>
<dbReference type="InterPro" id="IPR015424">
    <property type="entry name" value="PyrdxlP-dep_Trfase"/>
</dbReference>
<evidence type="ECO:0000256" key="1">
    <source>
        <dbReference type="ARBA" id="ARBA00022898"/>
    </source>
</evidence>
<dbReference type="SUPFAM" id="SSF53383">
    <property type="entry name" value="PLP-dependent transferases"/>
    <property type="match status" value="1"/>
</dbReference>
<name>A0A1A5ZXP8_9TREE</name>
<feature type="domain" description="Aminotransferase class I/classII large" evidence="2">
    <location>
        <begin position="46"/>
        <end position="283"/>
    </location>
</feature>
<dbReference type="GO" id="GO:0030170">
    <property type="term" value="F:pyridoxal phosphate binding"/>
    <property type="evidence" value="ECO:0007669"/>
    <property type="project" value="InterPro"/>
</dbReference>
<dbReference type="GeneID" id="28971047"/>